<dbReference type="PANTHER" id="PTHR43479">
    <property type="entry name" value="ACREF/ENVCD OPERON REPRESSOR-RELATED"/>
    <property type="match status" value="1"/>
</dbReference>
<dbReference type="RefSeq" id="WP_280605410.1">
    <property type="nucleotide sequence ID" value="NZ_CP123639.1"/>
</dbReference>
<dbReference type="SUPFAM" id="SSF46689">
    <property type="entry name" value="Homeodomain-like"/>
    <property type="match status" value="1"/>
</dbReference>
<dbReference type="Gene3D" id="1.10.357.10">
    <property type="entry name" value="Tetracycline Repressor, domain 2"/>
    <property type="match status" value="1"/>
</dbReference>
<gene>
    <name evidence="4" type="ORF">AALT52_02210</name>
</gene>
<sequence length="174" mass="20728">MKKHREEKSITLALALRELLKHDPIEKITVDQICREAAVHRSTFYRYFQDKYDLLNYAFDKIWLEKIDEDDIVDSIILLIFKEKDIFRNISINNNNNLLYWIMVEMVTEKILVASQNDRLHNIKWIEETVLQATDPKLAANMIAGAFLTLLFEWVDSNYQMDPKELSDFVRHLH</sequence>
<dbReference type="Pfam" id="PF00440">
    <property type="entry name" value="TetR_N"/>
    <property type="match status" value="1"/>
</dbReference>
<keyword evidence="5" id="KW-1185">Reference proteome</keyword>
<protein>
    <submittedName>
        <fullName evidence="4">TetR/AcrR family transcriptional regulator</fullName>
    </submittedName>
</protein>
<evidence type="ECO:0000256" key="2">
    <source>
        <dbReference type="PROSITE-ProRule" id="PRU00335"/>
    </source>
</evidence>
<feature type="DNA-binding region" description="H-T-H motif" evidence="2">
    <location>
        <begin position="29"/>
        <end position="48"/>
    </location>
</feature>
<dbReference type="InterPro" id="IPR050624">
    <property type="entry name" value="HTH-type_Tx_Regulator"/>
</dbReference>
<evidence type="ECO:0000256" key="1">
    <source>
        <dbReference type="ARBA" id="ARBA00023125"/>
    </source>
</evidence>
<proteinExistence type="predicted"/>
<organism evidence="4 5">
    <name type="scientific">Ligilactobacillus faecis</name>
    <dbReference type="NCBI Taxonomy" id="762833"/>
    <lineage>
        <taxon>Bacteria</taxon>
        <taxon>Bacillati</taxon>
        <taxon>Bacillota</taxon>
        <taxon>Bacilli</taxon>
        <taxon>Lactobacillales</taxon>
        <taxon>Lactobacillaceae</taxon>
        <taxon>Ligilactobacillus</taxon>
    </lineage>
</organism>
<name>A0ABV4DMK5_9LACO</name>
<keyword evidence="1 2" id="KW-0238">DNA-binding</keyword>
<dbReference type="PROSITE" id="PS50977">
    <property type="entry name" value="HTH_TETR_2"/>
    <property type="match status" value="1"/>
</dbReference>
<evidence type="ECO:0000259" key="3">
    <source>
        <dbReference type="PROSITE" id="PS50977"/>
    </source>
</evidence>
<comment type="caution">
    <text evidence="4">The sequence shown here is derived from an EMBL/GenBank/DDBJ whole genome shotgun (WGS) entry which is preliminary data.</text>
</comment>
<dbReference type="InterPro" id="IPR009057">
    <property type="entry name" value="Homeodomain-like_sf"/>
</dbReference>
<dbReference type="Proteomes" id="UP001565236">
    <property type="component" value="Unassembled WGS sequence"/>
</dbReference>
<dbReference type="EMBL" id="JBCLUF010000005">
    <property type="protein sequence ID" value="MEY8661713.1"/>
    <property type="molecule type" value="Genomic_DNA"/>
</dbReference>
<evidence type="ECO:0000313" key="4">
    <source>
        <dbReference type="EMBL" id="MEY8661713.1"/>
    </source>
</evidence>
<reference evidence="4 5" key="1">
    <citation type="submission" date="2024-03" db="EMBL/GenBank/DDBJ databases">
        <title>Mouse gut bacterial collection (mGBC) of GemPharmatech.</title>
        <authorList>
            <person name="He Y."/>
            <person name="Dong L."/>
            <person name="Wu D."/>
            <person name="Gao X."/>
            <person name="Lin Z."/>
        </authorList>
    </citation>
    <scope>NUCLEOTIDE SEQUENCE [LARGE SCALE GENOMIC DNA]</scope>
    <source>
        <strain evidence="4 5">15-30</strain>
    </source>
</reference>
<accession>A0ABV4DMK5</accession>
<feature type="domain" description="HTH tetR-type" evidence="3">
    <location>
        <begin position="6"/>
        <end position="66"/>
    </location>
</feature>
<dbReference type="PANTHER" id="PTHR43479:SF16">
    <property type="entry name" value="HTH TETR-TYPE DOMAIN-CONTAINING PROTEIN"/>
    <property type="match status" value="1"/>
</dbReference>
<evidence type="ECO:0000313" key="5">
    <source>
        <dbReference type="Proteomes" id="UP001565236"/>
    </source>
</evidence>
<dbReference type="InterPro" id="IPR001647">
    <property type="entry name" value="HTH_TetR"/>
</dbReference>